<dbReference type="Pfam" id="PF00089">
    <property type="entry name" value="Trypsin"/>
    <property type="match status" value="1"/>
</dbReference>
<dbReference type="PANTHER" id="PTHR24258">
    <property type="entry name" value="SERINE PROTEASE-RELATED"/>
    <property type="match status" value="1"/>
</dbReference>
<feature type="domain" description="Peptidase S1" evidence="7">
    <location>
        <begin position="1039"/>
        <end position="1277"/>
    </location>
</feature>
<comment type="similarity">
    <text evidence="2">Belongs to the peptidase S1 family. CLIP subfamily.</text>
</comment>
<dbReference type="Proteomes" id="UP000069940">
    <property type="component" value="Unassembled WGS sequence"/>
</dbReference>
<feature type="disulfide bond" evidence="3">
    <location>
        <begin position="2321"/>
        <end position="2333"/>
    </location>
</feature>
<proteinExistence type="inferred from homology"/>
<dbReference type="InterPro" id="IPR023415">
    <property type="entry name" value="LDLR_class-A_CS"/>
</dbReference>
<keyword evidence="9" id="KW-1185">Reference proteome</keyword>
<evidence type="ECO:0000256" key="2">
    <source>
        <dbReference type="ARBA" id="ARBA00024195"/>
    </source>
</evidence>
<reference evidence="9" key="1">
    <citation type="journal article" date="2015" name="Proc. Natl. Acad. Sci. U.S.A.">
        <title>Genome sequence of the Asian Tiger mosquito, Aedes albopictus, reveals insights into its biology, genetics, and evolution.</title>
        <authorList>
            <person name="Chen X.G."/>
            <person name="Jiang X."/>
            <person name="Gu J."/>
            <person name="Xu M."/>
            <person name="Wu Y."/>
            <person name="Deng Y."/>
            <person name="Zhang C."/>
            <person name="Bonizzoni M."/>
            <person name="Dermauw W."/>
            <person name="Vontas J."/>
            <person name="Armbruster P."/>
            <person name="Huang X."/>
            <person name="Yang Y."/>
            <person name="Zhang H."/>
            <person name="He W."/>
            <person name="Peng H."/>
            <person name="Liu Y."/>
            <person name="Wu K."/>
            <person name="Chen J."/>
            <person name="Lirakis M."/>
            <person name="Topalis P."/>
            <person name="Van Leeuwen T."/>
            <person name="Hall A.B."/>
            <person name="Jiang X."/>
            <person name="Thorpe C."/>
            <person name="Mueller R.L."/>
            <person name="Sun C."/>
            <person name="Waterhouse R.M."/>
            <person name="Yan G."/>
            <person name="Tu Z.J."/>
            <person name="Fang X."/>
            <person name="James A.A."/>
        </authorList>
    </citation>
    <scope>NUCLEOTIDE SEQUENCE [LARGE SCALE GENOMIC DNA]</scope>
    <source>
        <strain evidence="9">Foshan</strain>
    </source>
</reference>
<feature type="disulfide bond" evidence="3">
    <location>
        <begin position="1289"/>
        <end position="1301"/>
    </location>
</feature>
<evidence type="ECO:0000256" key="6">
    <source>
        <dbReference type="SAM" id="Phobius"/>
    </source>
</evidence>
<evidence type="ECO:0000256" key="4">
    <source>
        <dbReference type="RuleBase" id="RU363034"/>
    </source>
</evidence>
<dbReference type="GeneID" id="109412806"/>
<dbReference type="SMART" id="SM00192">
    <property type="entry name" value="LDLa"/>
    <property type="match status" value="8"/>
</dbReference>
<dbReference type="PROSITE" id="PS50068">
    <property type="entry name" value="LDLRA_2"/>
    <property type="match status" value="7"/>
</dbReference>
<evidence type="ECO:0000256" key="1">
    <source>
        <dbReference type="ARBA" id="ARBA00023157"/>
    </source>
</evidence>
<feature type="compositionally biased region" description="Basic and acidic residues" evidence="5">
    <location>
        <begin position="184"/>
        <end position="201"/>
    </location>
</feature>
<comment type="caution">
    <text evidence="3">Lacks conserved residue(s) required for the propagation of feature annotation.</text>
</comment>
<feature type="disulfide bond" evidence="3">
    <location>
        <begin position="1876"/>
        <end position="1891"/>
    </location>
</feature>
<keyword evidence="6" id="KW-0812">Transmembrane</keyword>
<feature type="region of interest" description="Disordered" evidence="5">
    <location>
        <begin position="525"/>
        <end position="559"/>
    </location>
</feature>
<feature type="disulfide bond" evidence="3">
    <location>
        <begin position="2328"/>
        <end position="2346"/>
    </location>
</feature>
<feature type="compositionally biased region" description="Polar residues" evidence="5">
    <location>
        <begin position="1671"/>
        <end position="1689"/>
    </location>
</feature>
<dbReference type="InterPro" id="IPR043504">
    <property type="entry name" value="Peptidase_S1_PA_chymotrypsin"/>
</dbReference>
<dbReference type="PROSITE" id="PS00135">
    <property type="entry name" value="TRYPSIN_SER"/>
    <property type="match status" value="1"/>
</dbReference>
<dbReference type="InterPro" id="IPR002172">
    <property type="entry name" value="LDrepeatLR_classA_rpt"/>
</dbReference>
<dbReference type="PANTHER" id="PTHR24258:SF140">
    <property type="entry name" value="BCDNA.GH08420-RELATED"/>
    <property type="match status" value="1"/>
</dbReference>
<feature type="compositionally biased region" description="Polar residues" evidence="5">
    <location>
        <begin position="294"/>
        <end position="304"/>
    </location>
</feature>
<dbReference type="Pfam" id="PF00057">
    <property type="entry name" value="Ldl_recept_a"/>
    <property type="match status" value="4"/>
</dbReference>
<dbReference type="InterPro" id="IPR018114">
    <property type="entry name" value="TRYPSIN_HIS"/>
</dbReference>
<dbReference type="CDD" id="cd00190">
    <property type="entry name" value="Tryp_SPc"/>
    <property type="match status" value="1"/>
</dbReference>
<protein>
    <recommendedName>
        <fullName evidence="7">Peptidase S1 domain-containing protein</fullName>
    </recommendedName>
</protein>
<dbReference type="RefSeq" id="XP_062710540.1">
    <property type="nucleotide sequence ID" value="XM_062854556.1"/>
</dbReference>
<feature type="region of interest" description="Disordered" evidence="5">
    <location>
        <begin position="1586"/>
        <end position="1632"/>
    </location>
</feature>
<feature type="region of interest" description="Disordered" evidence="5">
    <location>
        <begin position="317"/>
        <end position="348"/>
    </location>
</feature>
<keyword evidence="6" id="KW-1133">Transmembrane helix</keyword>
<dbReference type="InterPro" id="IPR036055">
    <property type="entry name" value="LDL_receptor-like_sf"/>
</dbReference>
<keyword evidence="6" id="KW-0472">Membrane</keyword>
<dbReference type="InterPro" id="IPR015420">
    <property type="entry name" value="Peptidase_S1A_nudel"/>
</dbReference>
<dbReference type="Gene3D" id="2.40.10.10">
    <property type="entry name" value="Trypsin-like serine proteases"/>
    <property type="match status" value="3"/>
</dbReference>
<sequence length="2558" mass="287017">MDTRTENMYEQLQRKPWKQNVLHRIGLLLLTIVLVLAVTIIFTLLIGAVTRALITPQTVQVVYHTETHHHGDLLDTVLKPMKQLLSSTLHLMGFEKEHKSRRKRDLDDDDDNRIQMVDDNMLEKSEQSDEDLRTVDFGSGIDGALQRLTHKNLTLKIVYAPFGNEGNRNEIMRSMRRRRRRKRSAESEKRKAHEYQELRREYSKRCKKEAPNEKDCSRYCEKFEQFLKETKHSYKEIKHKLSGLLKDCKGKHGGDLKGDLSDSFPKRKENKLIDLDSDESSGKVMKKDKPIDQATDSTTLNEDQVTTVHTELELTTVTGNYSDASEHDKTNTQNPGKDTKNVSTVPPIEKTSYNPLNADFQEQIEQFAENLVDDTTWKVLNTASTKTPETLATTTVVVTSTDQTSKDPTLDDLIESLNKTASNRTVPQPFDAQRHNPVEDDCVKNLDDLLKKIPEFKTDDDEDLDCNETTTQSPDETLVGQTHISHFKKQNLKYNPDEHRPKTVECIKNIDDLLEAVDMEHGGLKKPKNCKISSSTVAPSKHRSDSSARTEDEEFDPVQTHDEQLDQFASAAELPDFIKPPTPFHEEQFDQSTLPVEVHDFIMGRSRNREQFNHDIPSTIDSPDFRASKYSAQPTVAASGPFLNLCEQLRSQQHAAPIKTLSSNQHHFQAQQYGGLGQTSIPVTGETLKATSQVLVNSAYGGFAPNHFCFYQVPPTYGAMRPVYAGGQNYPAGLLNVPLSIQKSSGRSTGDDPDLEGAKLLCSLVVPPSTESPLAGNDSLISQEVLVGGARARGHHRHCPRGKVPCADGIQCVLSSHLCDSRVDCFDGSDESHCSCLSRLSQKRRCDGYVDCPLGEDEMGCFGCDKFSFSCFNSFFEHQASHHSETRCYTLIEKCDGFNNCVNGKDEQDCTMLVRDLRSPLAFTVGHSVGVLHRNHKGKWYPVCHNPLSLAREACEAELGPSERDPVIVQHHGDLPGPFIQPSPRSHHVFQPEFTDTCNGLINYVKCPAPKCGSSKQNEMEHARIKIRGKRNTTEIVQIVGGTKAEASAYPFIVGIFRDGKFHCGGSIFNEHWIVTAAHCCDNFPRHHYELRAGLLRRRSFAPQVQVSTVTHVIIHRGYSAQKMINDISLMHSDRPFQYNRWVRPICLPNRHMTTNDRDWIWGPKPGTMCTAIGWGALREHGGSPDHLMQVTVPILPFCKHRNDRDGLAICAAEPSGGHDACQGDSGGPFACISVTSPHEWYLAGVVSHGEGCARPNEPGVYTRVALFNDWIHRKTSEVLPPASTRMDCPGFQCSVGVSFCIPRQKRCNGKVDCLGGEDELHCSLDQLLAETIKETSTVTVAANSTVASSTTEAATTAVTSKIDFVEETAETSEKSTTVTTASNDETSTIATTIETTSVSTEPKPAKDLDMMSDSTAHNITEVTTVEPTTTQDEDTSTSSTTSEYSTTETSFTNQTKFESSTTYEVTTRQVLEDISASPVFNETTSTLEYNAAMPTDPSTIPTSTLPATIDSIDSYSSTANHSSVDFSITTEPTTETSLHTTESVTELSTSTAETSSIETSTVLDTTTIMETTTPLYSSKIYETTSMTHETESSDTTQSSELATTESTTSTTTPDETTPLVTTESEHSSTTTSPFWMQVNEAISKLKPHFPSMHREMEDRNQQQYDSIRATLSDNATSTTTPIPKTSYDTSTTELATSTTDSTSSTSISPSTVESSSTVPHDQEFSETQIEPVKAETTNATAEQHPFFREIHDLVEEKTRRLNQFRLSMHYLHTSLKNQTLDTNETSYRYKRFVCSKIPQTINIAHHCDRIIDCEDGTDELRCTCRDYLKDKYDFLICDGKTDCLDLTDEDDCFSCATGQYPCRMSKVCIDEKKLCDNVPDCPLHEDELDCLALTDGHKVYFDANNLTEFKYEGLVTKNTNGTWDLICGAEVNNKSVDSIGKICSFLGFAGYKSYYQTILTPLVNETVDLEHQPLLIMSYRNVSSEPNCKALHITCVPFINATEHEISHYENQHKEQPVQVNIRPTNPIKNISSQAYITFNENAHIEFIENFGDDYDWPWNADIYLEGVFLCSAIIIDVNWIVVDSSCMRMINLKNDYLSVVAGGAKSYLKISGPYDQVVRVDCYHFLPEPRVVMLHLAKNLTFTRHVLPTFIPEQNHNIEDNQCLAVGQDKYGRTRTLRVHMNMTNCEPFHVCYQLNPDRGIYHADHCYSENASRTGVVVCKSKISGWYPVGFYQNKHGLCGFNEVVKMISLKEYYTDIQHVLNHEKCNEFPEPLCDGLRCWLGKCIGHSLVCDNKMDCDDNSDERPEACNAINDTSTACLPTQFRCGNHQCVDKSKFCDGRNDCGDLSDEPHECSCYTYLKVTNPSKICDGVRNCWDKSDENPRLCKCEQTSFVCGDSDICIPYDHVCDGEIDCPGEEDEHYCYALQQNPAETNYGEVMQQSHGIWHSMCFPKDGQYDEQKIKEICHSIGYRKIRKVFGRKMIQESRLRTSNRTHNPVDRMRGAATKAVVLNKFSKVRINGKQTFFMKPSRPLYTLVHWDAEDETRCDRLEINCGD</sequence>
<feature type="disulfide bond" evidence="3">
    <location>
        <begin position="2282"/>
        <end position="2300"/>
    </location>
</feature>
<feature type="disulfide bond" evidence="3">
    <location>
        <begin position="1308"/>
        <end position="1323"/>
    </location>
</feature>
<feature type="transmembrane region" description="Helical" evidence="6">
    <location>
        <begin position="21"/>
        <end position="49"/>
    </location>
</feature>
<feature type="region of interest" description="Disordered" evidence="5">
    <location>
        <begin position="1671"/>
        <end position="1740"/>
    </location>
</feature>
<feature type="compositionally biased region" description="Basic residues" evidence="5">
    <location>
        <begin position="174"/>
        <end position="183"/>
    </location>
</feature>
<keyword evidence="4" id="KW-0645">Protease</keyword>
<accession>A0ABM1ZTX0</accession>
<keyword evidence="4" id="KW-0720">Serine protease</keyword>
<dbReference type="SMART" id="SM00020">
    <property type="entry name" value="Tryp_SPc"/>
    <property type="match status" value="1"/>
</dbReference>
<name>A0ABM1ZTX0_AEDAL</name>
<dbReference type="SUPFAM" id="SSF50494">
    <property type="entry name" value="Trypsin-like serine proteases"/>
    <property type="match status" value="2"/>
</dbReference>
<dbReference type="SUPFAM" id="SSF57424">
    <property type="entry name" value="LDL receptor-like module"/>
    <property type="match status" value="7"/>
</dbReference>
<evidence type="ECO:0000313" key="8">
    <source>
        <dbReference type="EnsemblMetazoa" id="AALFPA23_021620.P31977"/>
    </source>
</evidence>
<feature type="compositionally biased region" description="Low complexity" evidence="5">
    <location>
        <begin position="1421"/>
        <end position="1453"/>
    </location>
</feature>
<reference evidence="8" key="2">
    <citation type="submission" date="2025-05" db="UniProtKB">
        <authorList>
            <consortium name="EnsemblMetazoa"/>
        </authorList>
    </citation>
    <scope>IDENTIFICATION</scope>
    <source>
        <strain evidence="8">Foshan</strain>
    </source>
</reference>
<feature type="compositionally biased region" description="Low complexity" evidence="5">
    <location>
        <begin position="1690"/>
        <end position="1718"/>
    </location>
</feature>
<dbReference type="EnsemblMetazoa" id="AALFPA23_021620.R31977">
    <property type="protein sequence ID" value="AALFPA23_021620.P31977"/>
    <property type="gene ID" value="AALFPA23_021620"/>
</dbReference>
<dbReference type="InterPro" id="IPR033116">
    <property type="entry name" value="TRYPSIN_SER"/>
</dbReference>
<dbReference type="Pfam" id="PF09342">
    <property type="entry name" value="DUF1986"/>
    <property type="match status" value="1"/>
</dbReference>
<feature type="disulfide bond" evidence="3">
    <location>
        <begin position="819"/>
        <end position="834"/>
    </location>
</feature>
<feature type="domain" description="Peptidase S1" evidence="7">
    <location>
        <begin position="2057"/>
        <end position="2289"/>
    </location>
</feature>
<evidence type="ECO:0000256" key="3">
    <source>
        <dbReference type="PROSITE-ProRule" id="PRU00124"/>
    </source>
</evidence>
<dbReference type="PRINTS" id="PR00261">
    <property type="entry name" value="LDLRECEPTOR"/>
</dbReference>
<evidence type="ECO:0000313" key="9">
    <source>
        <dbReference type="Proteomes" id="UP000069940"/>
    </source>
</evidence>
<feature type="disulfide bond" evidence="3">
    <location>
        <begin position="2410"/>
        <end position="2425"/>
    </location>
</feature>
<feature type="compositionally biased region" description="Low complexity" evidence="5">
    <location>
        <begin position="1375"/>
        <end position="1402"/>
    </location>
</feature>
<evidence type="ECO:0000259" key="7">
    <source>
        <dbReference type="PROSITE" id="PS50240"/>
    </source>
</evidence>
<feature type="region of interest" description="Disordered" evidence="5">
    <location>
        <begin position="174"/>
        <end position="201"/>
    </location>
</feature>
<feature type="region of interest" description="Disordered" evidence="5">
    <location>
        <begin position="1530"/>
        <end position="1557"/>
    </location>
</feature>
<dbReference type="Gene3D" id="4.10.400.10">
    <property type="entry name" value="Low-density Lipoprotein Receptor"/>
    <property type="match status" value="6"/>
</dbReference>
<feature type="region of interest" description="Disordered" evidence="5">
    <location>
        <begin position="274"/>
        <end position="304"/>
    </location>
</feature>
<feature type="region of interest" description="Disordered" evidence="5">
    <location>
        <begin position="1369"/>
        <end position="1456"/>
    </location>
</feature>
<organism evidence="8 9">
    <name type="scientific">Aedes albopictus</name>
    <name type="common">Asian tiger mosquito</name>
    <name type="synonym">Stegomyia albopicta</name>
    <dbReference type="NCBI Taxonomy" id="7160"/>
    <lineage>
        <taxon>Eukaryota</taxon>
        <taxon>Metazoa</taxon>
        <taxon>Ecdysozoa</taxon>
        <taxon>Arthropoda</taxon>
        <taxon>Hexapoda</taxon>
        <taxon>Insecta</taxon>
        <taxon>Pterygota</taxon>
        <taxon>Neoptera</taxon>
        <taxon>Endopterygota</taxon>
        <taxon>Diptera</taxon>
        <taxon>Nematocera</taxon>
        <taxon>Culicoidea</taxon>
        <taxon>Culicidae</taxon>
        <taxon>Culicinae</taxon>
        <taxon>Aedini</taxon>
        <taxon>Aedes</taxon>
        <taxon>Stegomyia</taxon>
    </lineage>
</organism>
<dbReference type="InterPro" id="IPR001254">
    <property type="entry name" value="Trypsin_dom"/>
</dbReference>
<dbReference type="PROSITE" id="PS50240">
    <property type="entry name" value="TRYPSIN_DOM"/>
    <property type="match status" value="2"/>
</dbReference>
<dbReference type="PROSITE" id="PS01209">
    <property type="entry name" value="LDLRA_1"/>
    <property type="match status" value="2"/>
</dbReference>
<evidence type="ECO:0000256" key="5">
    <source>
        <dbReference type="SAM" id="MobiDB-lite"/>
    </source>
</evidence>
<keyword evidence="1 3" id="KW-1015">Disulfide bond</keyword>
<dbReference type="CDD" id="cd00112">
    <property type="entry name" value="LDLa"/>
    <property type="match status" value="6"/>
</dbReference>
<keyword evidence="4" id="KW-0378">Hydrolase</keyword>
<dbReference type="InterPro" id="IPR009003">
    <property type="entry name" value="Peptidase_S1_PA"/>
</dbReference>
<dbReference type="PROSITE" id="PS00134">
    <property type="entry name" value="TRYPSIN_HIS"/>
    <property type="match status" value="1"/>
</dbReference>
<feature type="compositionally biased region" description="Polar residues" evidence="5">
    <location>
        <begin position="331"/>
        <end position="344"/>
    </location>
</feature>
<feature type="disulfide bond" evidence="3">
    <location>
        <begin position="895"/>
        <end position="910"/>
    </location>
</feature>